<dbReference type="Proteomes" id="UP001419268">
    <property type="component" value="Unassembled WGS sequence"/>
</dbReference>
<protein>
    <submittedName>
        <fullName evidence="2">Uncharacterized protein</fullName>
    </submittedName>
</protein>
<proteinExistence type="predicted"/>
<reference evidence="2 3" key="1">
    <citation type="submission" date="2024-01" db="EMBL/GenBank/DDBJ databases">
        <title>Genome assemblies of Stephania.</title>
        <authorList>
            <person name="Yang L."/>
        </authorList>
    </citation>
    <scope>NUCLEOTIDE SEQUENCE [LARGE SCALE GENOMIC DNA]</scope>
    <source>
        <strain evidence="2">JXDWG</strain>
        <tissue evidence="2">Leaf</tissue>
    </source>
</reference>
<evidence type="ECO:0000256" key="1">
    <source>
        <dbReference type="SAM" id="MobiDB-lite"/>
    </source>
</evidence>
<sequence>MTAAAATAASARERRRRGSGNGAVTRCRPIGGVTSTKFDDAMEASALGSNPMGFDGKGDTLAISPASSHGGHGAFQYKFELYIIMSKGVGLESQWVLMAREIPLPSLPFLSRSAMEVRPFMAATTETNNNTHSNQQRKSTTHLAELRQSLSFGLLLSLFSRKRDQEEMDPSCAPINAFERKIN</sequence>
<feature type="region of interest" description="Disordered" evidence="1">
    <location>
        <begin position="1"/>
        <end position="24"/>
    </location>
</feature>
<accession>A0AAP0HEG2</accession>
<organism evidence="2 3">
    <name type="scientific">Stephania cephalantha</name>
    <dbReference type="NCBI Taxonomy" id="152367"/>
    <lineage>
        <taxon>Eukaryota</taxon>
        <taxon>Viridiplantae</taxon>
        <taxon>Streptophyta</taxon>
        <taxon>Embryophyta</taxon>
        <taxon>Tracheophyta</taxon>
        <taxon>Spermatophyta</taxon>
        <taxon>Magnoliopsida</taxon>
        <taxon>Ranunculales</taxon>
        <taxon>Menispermaceae</taxon>
        <taxon>Menispermoideae</taxon>
        <taxon>Cissampelideae</taxon>
        <taxon>Stephania</taxon>
    </lineage>
</organism>
<comment type="caution">
    <text evidence="2">The sequence shown here is derived from an EMBL/GenBank/DDBJ whole genome shotgun (WGS) entry which is preliminary data.</text>
</comment>
<evidence type="ECO:0000313" key="3">
    <source>
        <dbReference type="Proteomes" id="UP001419268"/>
    </source>
</evidence>
<dbReference type="EMBL" id="JBBNAG010000013">
    <property type="protein sequence ID" value="KAK9084089.1"/>
    <property type="molecule type" value="Genomic_DNA"/>
</dbReference>
<gene>
    <name evidence="2" type="ORF">Scep_030560</name>
</gene>
<evidence type="ECO:0000313" key="2">
    <source>
        <dbReference type="EMBL" id="KAK9084089.1"/>
    </source>
</evidence>
<keyword evidence="3" id="KW-1185">Reference proteome</keyword>
<dbReference type="AlphaFoldDB" id="A0AAP0HEG2"/>
<name>A0AAP0HEG2_9MAGN</name>
<feature type="compositionally biased region" description="Low complexity" evidence="1">
    <location>
        <begin position="1"/>
        <end position="10"/>
    </location>
</feature>